<name>A4RYJ8_OSTLU</name>
<accession>A4RYJ8</accession>
<evidence type="ECO:0000313" key="2">
    <source>
        <dbReference type="Proteomes" id="UP000001568"/>
    </source>
</evidence>
<sequence>MLRAVTSRIARRVVGARGAASTADASGVWRGYDAVPDTPDGFTARFAVSETNPNGVEVIMEKWRAGAREPAHSHPGDDMTVVVEGSMAVQFFTKSDDGTLVKDGAPLVLKKGDAGHIAGGRIHDAAYLEDCKLVYVHDGRFGFVAEGAA</sequence>
<dbReference type="KEGG" id="olu:OSTLU_32053"/>
<organism evidence="1 2">
    <name type="scientific">Ostreococcus lucimarinus (strain CCE9901)</name>
    <dbReference type="NCBI Taxonomy" id="436017"/>
    <lineage>
        <taxon>Eukaryota</taxon>
        <taxon>Viridiplantae</taxon>
        <taxon>Chlorophyta</taxon>
        <taxon>Mamiellophyceae</taxon>
        <taxon>Mamiellales</taxon>
        <taxon>Bathycoccaceae</taxon>
        <taxon>Ostreococcus</taxon>
    </lineage>
</organism>
<dbReference type="Gramene" id="ABO96468">
    <property type="protein sequence ID" value="ABO96468"/>
    <property type="gene ID" value="OSTLU_32053"/>
</dbReference>
<proteinExistence type="predicted"/>
<dbReference type="Gene3D" id="2.60.120.10">
    <property type="entry name" value="Jelly Rolls"/>
    <property type="match status" value="1"/>
</dbReference>
<dbReference type="HOGENOM" id="CLU_1990566_0_0_1"/>
<dbReference type="AlphaFoldDB" id="A4RYJ8"/>
<dbReference type="RefSeq" id="XP_001418175.1">
    <property type="nucleotide sequence ID" value="XM_001418138.1"/>
</dbReference>
<dbReference type="GeneID" id="5002362"/>
<evidence type="ECO:0000313" key="1">
    <source>
        <dbReference type="EMBL" id="ABO96468.1"/>
    </source>
</evidence>
<reference evidence="1 2" key="1">
    <citation type="journal article" date="2007" name="Proc. Natl. Acad. Sci. U.S.A.">
        <title>The tiny eukaryote Ostreococcus provides genomic insights into the paradox of plankton speciation.</title>
        <authorList>
            <person name="Palenik B."/>
            <person name="Grimwood J."/>
            <person name="Aerts A."/>
            <person name="Rouze P."/>
            <person name="Salamov A."/>
            <person name="Putnam N."/>
            <person name="Dupont C."/>
            <person name="Jorgensen R."/>
            <person name="Derelle E."/>
            <person name="Rombauts S."/>
            <person name="Zhou K."/>
            <person name="Otillar R."/>
            <person name="Merchant S.S."/>
            <person name="Podell S."/>
            <person name="Gaasterland T."/>
            <person name="Napoli C."/>
            <person name="Gendler K."/>
            <person name="Manuell A."/>
            <person name="Tai V."/>
            <person name="Vallon O."/>
            <person name="Piganeau G."/>
            <person name="Jancek S."/>
            <person name="Heijde M."/>
            <person name="Jabbari K."/>
            <person name="Bowler C."/>
            <person name="Lohr M."/>
            <person name="Robbens S."/>
            <person name="Werner G."/>
            <person name="Dubchak I."/>
            <person name="Pazour G.J."/>
            <person name="Ren Q."/>
            <person name="Paulsen I."/>
            <person name="Delwiche C."/>
            <person name="Schmutz J."/>
            <person name="Rokhsar D."/>
            <person name="Van de Peer Y."/>
            <person name="Moreau H."/>
            <person name="Grigoriev I.V."/>
        </authorList>
    </citation>
    <scope>NUCLEOTIDE SEQUENCE [LARGE SCALE GENOMIC DNA]</scope>
    <source>
        <strain evidence="1 2">CCE9901</strain>
    </source>
</reference>
<dbReference type="InterPro" id="IPR014710">
    <property type="entry name" value="RmlC-like_jellyroll"/>
</dbReference>
<dbReference type="SUPFAM" id="SSF51182">
    <property type="entry name" value="RmlC-like cupins"/>
    <property type="match status" value="1"/>
</dbReference>
<dbReference type="EMBL" id="CP000586">
    <property type="protein sequence ID" value="ABO96468.1"/>
    <property type="molecule type" value="Genomic_DNA"/>
</dbReference>
<keyword evidence="2" id="KW-1185">Reference proteome</keyword>
<dbReference type="InterPro" id="IPR011051">
    <property type="entry name" value="RmlC_Cupin_sf"/>
</dbReference>
<evidence type="ECO:0008006" key="3">
    <source>
        <dbReference type="Google" id="ProtNLM"/>
    </source>
</evidence>
<protein>
    <recommendedName>
        <fullName evidence="3">Cupin 2 conserved barrel domain-containing protein</fullName>
    </recommendedName>
</protein>
<dbReference type="Proteomes" id="UP000001568">
    <property type="component" value="Chromosome 6"/>
</dbReference>
<dbReference type="OrthoDB" id="189601at2759"/>
<gene>
    <name evidence="1" type="ORF">OSTLU_32053</name>
</gene>